<sequence>EEEEIIQIDEDLVQTLDGWRHIVPVLLQEGRIRASKKKKPVNEDGEEEEEEEEEEDEEEEEEEGDEENILSKPSRKKLPLSLDSRIGHRHQLRWRIKKTSGIGVGKIVTVENLKWRGACSVCWDGGKESVWMYVGDGLSLQSSRAYAPLQPSFLAYIPAYEPVEEEEPTVEREKEIDELRKKQDEMKQKLG</sequence>
<feature type="non-terminal residue" evidence="7">
    <location>
        <position position="1"/>
    </location>
</feature>
<organism evidence="7 8">
    <name type="scientific">Aduncisulcus paluster</name>
    <dbReference type="NCBI Taxonomy" id="2918883"/>
    <lineage>
        <taxon>Eukaryota</taxon>
        <taxon>Metamonada</taxon>
        <taxon>Carpediemonas-like organisms</taxon>
        <taxon>Aduncisulcus</taxon>
    </lineage>
</organism>
<keyword evidence="8" id="KW-1185">Reference proteome</keyword>
<gene>
    <name evidence="7" type="ORF">ADUPG1_001699</name>
</gene>
<feature type="region of interest" description="Disordered" evidence="6">
    <location>
        <begin position="163"/>
        <end position="191"/>
    </location>
</feature>
<comment type="caution">
    <text evidence="7">The sequence shown here is derived from an EMBL/GenBank/DDBJ whole genome shotgun (WGS) entry which is preliminary data.</text>
</comment>
<keyword evidence="3" id="KW-0969">Cilium</keyword>
<feature type="compositionally biased region" description="Basic and acidic residues" evidence="6">
    <location>
        <begin position="169"/>
        <end position="191"/>
    </location>
</feature>
<keyword evidence="2" id="KW-0963">Cytoplasm</keyword>
<evidence type="ECO:0000256" key="5">
    <source>
        <dbReference type="ARBA" id="ARBA00023273"/>
    </source>
</evidence>
<dbReference type="Proteomes" id="UP001057375">
    <property type="component" value="Unassembled WGS sequence"/>
</dbReference>
<proteinExistence type="predicted"/>
<protein>
    <submittedName>
        <fullName evidence="7">Radial spokehead-like protein like protein</fullName>
    </submittedName>
</protein>
<feature type="non-terminal residue" evidence="7">
    <location>
        <position position="191"/>
    </location>
</feature>
<feature type="region of interest" description="Disordered" evidence="6">
    <location>
        <begin position="34"/>
        <end position="74"/>
    </location>
</feature>
<dbReference type="InterPro" id="IPR006802">
    <property type="entry name" value="Radial_spoke"/>
</dbReference>
<keyword evidence="5" id="KW-0966">Cell projection</keyword>
<reference evidence="7" key="1">
    <citation type="submission" date="2022-03" db="EMBL/GenBank/DDBJ databases">
        <title>Draft genome sequence of Aduncisulcus paluster, a free-living microaerophilic Fornicata.</title>
        <authorList>
            <person name="Yuyama I."/>
            <person name="Kume K."/>
            <person name="Tamura T."/>
            <person name="Inagaki Y."/>
            <person name="Hashimoto T."/>
        </authorList>
    </citation>
    <scope>NUCLEOTIDE SEQUENCE</scope>
    <source>
        <strain evidence="7">NY0171</strain>
    </source>
</reference>
<dbReference type="PANTHER" id="PTHR13159">
    <property type="entry name" value="RADIAL SPOKEHEAD-RELATED"/>
    <property type="match status" value="1"/>
</dbReference>
<evidence type="ECO:0000313" key="7">
    <source>
        <dbReference type="EMBL" id="GKT30789.1"/>
    </source>
</evidence>
<comment type="subcellular location">
    <subcellularLocation>
        <location evidence="1">Cytoplasm</location>
        <location evidence="1">Cytoskeleton</location>
        <location evidence="1">Cilium axoneme</location>
    </subcellularLocation>
</comment>
<evidence type="ECO:0000256" key="3">
    <source>
        <dbReference type="ARBA" id="ARBA00023069"/>
    </source>
</evidence>
<evidence type="ECO:0000256" key="2">
    <source>
        <dbReference type="ARBA" id="ARBA00022490"/>
    </source>
</evidence>
<evidence type="ECO:0000256" key="4">
    <source>
        <dbReference type="ARBA" id="ARBA00023212"/>
    </source>
</evidence>
<name>A0ABQ5KH90_9EUKA</name>
<keyword evidence="4" id="KW-0206">Cytoskeleton</keyword>
<dbReference type="Pfam" id="PF04712">
    <property type="entry name" value="Radial_spoke"/>
    <property type="match status" value="1"/>
</dbReference>
<dbReference type="PANTHER" id="PTHR13159:SF0">
    <property type="entry name" value="RADIAL SPOKE HEAD 6 HOMOLOG A"/>
    <property type="match status" value="1"/>
</dbReference>
<accession>A0ABQ5KH90</accession>
<dbReference type="EMBL" id="BQXS01001567">
    <property type="protein sequence ID" value="GKT30789.1"/>
    <property type="molecule type" value="Genomic_DNA"/>
</dbReference>
<feature type="compositionally biased region" description="Acidic residues" evidence="6">
    <location>
        <begin position="43"/>
        <end position="68"/>
    </location>
</feature>
<evidence type="ECO:0000256" key="6">
    <source>
        <dbReference type="SAM" id="MobiDB-lite"/>
    </source>
</evidence>
<evidence type="ECO:0000256" key="1">
    <source>
        <dbReference type="ARBA" id="ARBA00004430"/>
    </source>
</evidence>
<evidence type="ECO:0000313" key="8">
    <source>
        <dbReference type="Proteomes" id="UP001057375"/>
    </source>
</evidence>